<dbReference type="RefSeq" id="WP_345551030.1">
    <property type="nucleotide sequence ID" value="NZ_BAABRT010000014.1"/>
</dbReference>
<proteinExistence type="predicted"/>
<dbReference type="Proteomes" id="UP001408594">
    <property type="component" value="Unassembled WGS sequence"/>
</dbReference>
<protein>
    <recommendedName>
        <fullName evidence="4">OmpW family protein</fullName>
    </recommendedName>
</protein>
<keyword evidence="1" id="KW-0732">Signal</keyword>
<comment type="caution">
    <text evidence="2">The sequence shown here is derived from an EMBL/GenBank/DDBJ whole genome shotgun (WGS) entry which is preliminary data.</text>
</comment>
<name>A0ABP9WSH8_9GAMM</name>
<feature type="signal peptide" evidence="1">
    <location>
        <begin position="1"/>
        <end position="25"/>
    </location>
</feature>
<dbReference type="PANTHER" id="PTHR36920">
    <property type="match status" value="1"/>
</dbReference>
<organism evidence="2 3">
    <name type="scientific">Microbulbifer aestuariivivens</name>
    <dbReference type="NCBI Taxonomy" id="1908308"/>
    <lineage>
        <taxon>Bacteria</taxon>
        <taxon>Pseudomonadati</taxon>
        <taxon>Pseudomonadota</taxon>
        <taxon>Gammaproteobacteria</taxon>
        <taxon>Cellvibrionales</taxon>
        <taxon>Microbulbiferaceae</taxon>
        <taxon>Microbulbifer</taxon>
    </lineage>
</organism>
<dbReference type="Pfam" id="PF03922">
    <property type="entry name" value="OmpW"/>
    <property type="match status" value="1"/>
</dbReference>
<dbReference type="InterPro" id="IPR011250">
    <property type="entry name" value="OMP/PagP_B-barrel"/>
</dbReference>
<evidence type="ECO:0008006" key="4">
    <source>
        <dbReference type="Google" id="ProtNLM"/>
    </source>
</evidence>
<reference evidence="2 3" key="1">
    <citation type="submission" date="2024-02" db="EMBL/GenBank/DDBJ databases">
        <title>Microbulbifer aestuariivivens NBRC 112533.</title>
        <authorList>
            <person name="Ichikawa N."/>
            <person name="Katano-Makiyama Y."/>
            <person name="Hidaka K."/>
        </authorList>
    </citation>
    <scope>NUCLEOTIDE SEQUENCE [LARGE SCALE GENOMIC DNA]</scope>
    <source>
        <strain evidence="2 3">NBRC 112533</strain>
    </source>
</reference>
<dbReference type="SUPFAM" id="SSF56925">
    <property type="entry name" value="OMPA-like"/>
    <property type="match status" value="1"/>
</dbReference>
<sequence>MRFKPLLIPMAVAGFAGLAAQSALAGPSGYPVVQPTPPVWGAGTFAVRVGAAYVDPGDHAIRNVTSSFADDPSSDQVEEVPLDLTTHLDLDDDTSWFVSATYVFMDHWAVELHYADDVSFSGSLYSKASAPSLSYEGEFTQDLGDFDTNYTKLFLDWYFLDTTCLWQPYVGLGVVYTDISEDFIRPVYNTNNRWGAGKIGFGSDLSWAAQVGVDVVLGRESNWIVNASAMYLDSSPEFFIGYDVRTDLPEFGEPVISSVRIRDSGLDLDAWSFNLGIGYKFNF</sequence>
<evidence type="ECO:0000313" key="3">
    <source>
        <dbReference type="Proteomes" id="UP001408594"/>
    </source>
</evidence>
<evidence type="ECO:0000256" key="1">
    <source>
        <dbReference type="SAM" id="SignalP"/>
    </source>
</evidence>
<dbReference type="InterPro" id="IPR005618">
    <property type="entry name" value="OMPW"/>
</dbReference>
<dbReference type="EMBL" id="BAABRT010000014">
    <property type="protein sequence ID" value="GAA5525381.1"/>
    <property type="molecule type" value="Genomic_DNA"/>
</dbReference>
<keyword evidence="3" id="KW-1185">Reference proteome</keyword>
<feature type="chain" id="PRO_5045589941" description="OmpW family protein" evidence="1">
    <location>
        <begin position="26"/>
        <end position="283"/>
    </location>
</feature>
<evidence type="ECO:0000313" key="2">
    <source>
        <dbReference type="EMBL" id="GAA5525381.1"/>
    </source>
</evidence>
<dbReference type="Gene3D" id="2.40.160.20">
    <property type="match status" value="1"/>
</dbReference>
<accession>A0ABP9WSH8</accession>
<gene>
    <name evidence="2" type="ORF">Maes01_01950</name>
</gene>
<dbReference type="PANTHER" id="PTHR36920:SF1">
    <property type="entry name" value="OUTER MEMBRANE PROTEIN W"/>
    <property type="match status" value="1"/>
</dbReference>